<feature type="compositionally biased region" description="Basic and acidic residues" evidence="1">
    <location>
        <begin position="63"/>
        <end position="72"/>
    </location>
</feature>
<comment type="caution">
    <text evidence="2">The sequence shown here is derived from an EMBL/GenBank/DDBJ whole genome shotgun (WGS) entry which is preliminary data.</text>
</comment>
<evidence type="ECO:0000313" key="3">
    <source>
        <dbReference type="Proteomes" id="UP001469553"/>
    </source>
</evidence>
<dbReference type="PANTHER" id="PTHR21292:SF12">
    <property type="entry name" value="EXOCYST COMPLEX COMPONENT 3-LIKE PROTEIN"/>
    <property type="match status" value="1"/>
</dbReference>
<feature type="compositionally biased region" description="Basic and acidic residues" evidence="1">
    <location>
        <begin position="1"/>
        <end position="16"/>
    </location>
</feature>
<proteinExistence type="predicted"/>
<protein>
    <recommendedName>
        <fullName evidence="4">Exocyst complex component 3</fullName>
    </recommendedName>
</protein>
<sequence length="527" mass="60603">MKKFRETIKKLQRMDSTRPLMENNNSDIQGGHEFERHTRPNMSINGQSSRELLPLCSGEASDDEHGSSDRSEPNSVQSNDHSTQTSEPLSFPDPPADLDQHLDQHLKTIEEIVENELKKLSHSMSEEDRTHLKKHFHCETCTHLNNLLQNISTSKNCSLLMTWVLQRKDLLDNPDLELLDEWETKAQTKLLKRVQEEVSDSLEKILKVDQSQTCHNDEAYVQLYVDLIQCIDAMPKLAQNISTILFYRVQEVCFQELLKSVKRYTSEQAEILHKKTQTWREKPEMIHFLKTLRTCKELRQHVKTNGNAIKPVLLKEIKGTLENMEAKTLQLLKKVVTELAETSLKDYFKLTSGVCAFFPLHTSCKRECDLFAALKTYFPKLSYASDEQRIVMDEVYKVVAHSYLKHLIQQSKHKLTKHWSPDVGQAVWDDANQLHTTISDLAPGVQQWNGMLQKIQEVLDCKSIDTLKLIIAGMQKDFEKQSEDLKLLPNLVQWKGLSKREVREVLEALPDNPPIPSSGSLFSCCCG</sequence>
<keyword evidence="3" id="KW-1185">Reference proteome</keyword>
<feature type="compositionally biased region" description="Polar residues" evidence="1">
    <location>
        <begin position="73"/>
        <end position="88"/>
    </location>
</feature>
<accession>A0ABV0ZAT4</accession>
<feature type="compositionally biased region" description="Polar residues" evidence="1">
    <location>
        <begin position="40"/>
        <end position="50"/>
    </location>
</feature>
<gene>
    <name evidence="2" type="ORF">AMECASPLE_013848</name>
</gene>
<dbReference type="EMBL" id="JAHRIP010057348">
    <property type="protein sequence ID" value="MEQ2303161.1"/>
    <property type="molecule type" value="Genomic_DNA"/>
</dbReference>
<dbReference type="Proteomes" id="UP001469553">
    <property type="component" value="Unassembled WGS sequence"/>
</dbReference>
<dbReference type="PANTHER" id="PTHR21292">
    <property type="entry name" value="EXOCYST COMPLEX COMPONENT SEC6-RELATED"/>
    <property type="match status" value="1"/>
</dbReference>
<reference evidence="2 3" key="1">
    <citation type="submission" date="2021-06" db="EMBL/GenBank/DDBJ databases">
        <authorList>
            <person name="Palmer J.M."/>
        </authorList>
    </citation>
    <scope>NUCLEOTIDE SEQUENCE [LARGE SCALE GENOMIC DNA]</scope>
    <source>
        <strain evidence="2 3">AS_MEX2019</strain>
        <tissue evidence="2">Muscle</tissue>
    </source>
</reference>
<dbReference type="InterPro" id="IPR010326">
    <property type="entry name" value="EXOC3/Sec6"/>
</dbReference>
<evidence type="ECO:0008006" key="4">
    <source>
        <dbReference type="Google" id="ProtNLM"/>
    </source>
</evidence>
<organism evidence="2 3">
    <name type="scientific">Ameca splendens</name>
    <dbReference type="NCBI Taxonomy" id="208324"/>
    <lineage>
        <taxon>Eukaryota</taxon>
        <taxon>Metazoa</taxon>
        <taxon>Chordata</taxon>
        <taxon>Craniata</taxon>
        <taxon>Vertebrata</taxon>
        <taxon>Euteleostomi</taxon>
        <taxon>Actinopterygii</taxon>
        <taxon>Neopterygii</taxon>
        <taxon>Teleostei</taxon>
        <taxon>Neoteleostei</taxon>
        <taxon>Acanthomorphata</taxon>
        <taxon>Ovalentaria</taxon>
        <taxon>Atherinomorphae</taxon>
        <taxon>Cyprinodontiformes</taxon>
        <taxon>Goodeidae</taxon>
        <taxon>Ameca</taxon>
    </lineage>
</organism>
<feature type="region of interest" description="Disordered" evidence="1">
    <location>
        <begin position="1"/>
        <end position="99"/>
    </location>
</feature>
<evidence type="ECO:0000313" key="2">
    <source>
        <dbReference type="EMBL" id="MEQ2303161.1"/>
    </source>
</evidence>
<evidence type="ECO:0000256" key="1">
    <source>
        <dbReference type="SAM" id="MobiDB-lite"/>
    </source>
</evidence>
<name>A0ABV0ZAT4_9TELE</name>